<protein>
    <recommendedName>
        <fullName evidence="1">Tf2-1-like SH3-like domain-containing protein</fullName>
    </recommendedName>
</protein>
<dbReference type="InterPro" id="IPR012337">
    <property type="entry name" value="RNaseH-like_sf"/>
</dbReference>
<proteinExistence type="predicted"/>
<evidence type="ECO:0000313" key="2">
    <source>
        <dbReference type="EMBL" id="CAA7392359.1"/>
    </source>
</evidence>
<feature type="domain" description="Tf2-1-like SH3-like" evidence="1">
    <location>
        <begin position="181"/>
        <end position="221"/>
    </location>
</feature>
<dbReference type="PANTHER" id="PTHR45835:SF99">
    <property type="entry name" value="CHROMO DOMAIN-CONTAINING PROTEIN-RELATED"/>
    <property type="match status" value="1"/>
</dbReference>
<dbReference type="GO" id="GO:0003676">
    <property type="term" value="F:nucleic acid binding"/>
    <property type="evidence" value="ECO:0007669"/>
    <property type="project" value="InterPro"/>
</dbReference>
<accession>A0A7I8K7G8</accession>
<dbReference type="Proteomes" id="UP000663760">
    <property type="component" value="Chromosome 2"/>
</dbReference>
<sequence length="229" mass="26639">MKRDIKAYINNYLTCLQCKSFSLSPAGLLQPLPTPTQIWENLSMDFIESLPKSYGSNAILVVVNRLSKYSHFIALYHPFSAKEVTQLFIKEIVRLYEFLKTMVSDTGRIFLTAFWLYSRDPPKLIKYGTSPLPLDAIDQLIMERDIILKILKFNLHKTQVSMKSNTDKHCREVELEVGDLLNPRYFGLYLIMERIGPMAYKLQLPDHSAIHLVFHISQLRKKLRTDNRS</sequence>
<dbReference type="InterPro" id="IPR036397">
    <property type="entry name" value="RNaseH_sf"/>
</dbReference>
<dbReference type="AlphaFoldDB" id="A0A7I8K7G8"/>
<organism evidence="2 3">
    <name type="scientific">Spirodela intermedia</name>
    <name type="common">Intermediate duckweed</name>
    <dbReference type="NCBI Taxonomy" id="51605"/>
    <lineage>
        <taxon>Eukaryota</taxon>
        <taxon>Viridiplantae</taxon>
        <taxon>Streptophyta</taxon>
        <taxon>Embryophyta</taxon>
        <taxon>Tracheophyta</taxon>
        <taxon>Spermatophyta</taxon>
        <taxon>Magnoliopsida</taxon>
        <taxon>Liliopsida</taxon>
        <taxon>Araceae</taxon>
        <taxon>Lemnoideae</taxon>
        <taxon>Spirodela</taxon>
    </lineage>
</organism>
<name>A0A7I8K7G8_SPIIN</name>
<dbReference type="Pfam" id="PF24626">
    <property type="entry name" value="SH3_Tf2-1"/>
    <property type="match status" value="1"/>
</dbReference>
<evidence type="ECO:0000259" key="1">
    <source>
        <dbReference type="Pfam" id="PF24626"/>
    </source>
</evidence>
<gene>
    <name evidence="2" type="ORF">SI8410_02003495</name>
</gene>
<keyword evidence="3" id="KW-1185">Reference proteome</keyword>
<evidence type="ECO:0000313" key="3">
    <source>
        <dbReference type="Proteomes" id="UP000663760"/>
    </source>
</evidence>
<dbReference type="SUPFAM" id="SSF53098">
    <property type="entry name" value="Ribonuclease H-like"/>
    <property type="match status" value="1"/>
</dbReference>
<dbReference type="OrthoDB" id="5554229at2759"/>
<reference evidence="2" key="1">
    <citation type="submission" date="2020-02" db="EMBL/GenBank/DDBJ databases">
        <authorList>
            <person name="Scholz U."/>
            <person name="Mascher M."/>
            <person name="Fiebig A."/>
        </authorList>
    </citation>
    <scope>NUCLEOTIDE SEQUENCE</scope>
</reference>
<dbReference type="EMBL" id="LR746265">
    <property type="protein sequence ID" value="CAA7392359.1"/>
    <property type="molecule type" value="Genomic_DNA"/>
</dbReference>
<dbReference type="InterPro" id="IPR056924">
    <property type="entry name" value="SH3_Tf2-1"/>
</dbReference>
<dbReference type="PANTHER" id="PTHR45835">
    <property type="entry name" value="YALI0A06105P"/>
    <property type="match status" value="1"/>
</dbReference>
<dbReference type="Gene3D" id="3.30.420.10">
    <property type="entry name" value="Ribonuclease H-like superfamily/Ribonuclease H"/>
    <property type="match status" value="1"/>
</dbReference>